<dbReference type="Gene3D" id="3.30.300.30">
    <property type="match status" value="1"/>
</dbReference>
<dbReference type="OrthoDB" id="2579187at2"/>
<dbReference type="InterPro" id="IPR042099">
    <property type="entry name" value="ANL_N_sf"/>
</dbReference>
<dbReference type="PANTHER" id="PTHR43767:SF1">
    <property type="entry name" value="NONRIBOSOMAL PEPTIDE SYNTHASE PES1 (EUROFUNG)-RELATED"/>
    <property type="match status" value="1"/>
</dbReference>
<dbReference type="GO" id="GO:0016878">
    <property type="term" value="F:acid-thiol ligase activity"/>
    <property type="evidence" value="ECO:0007669"/>
    <property type="project" value="UniProtKB-ARBA"/>
</dbReference>
<evidence type="ECO:0000259" key="2">
    <source>
        <dbReference type="Pfam" id="PF13193"/>
    </source>
</evidence>
<dbReference type="Gene3D" id="3.40.50.12780">
    <property type="entry name" value="N-terminal domain of ligase-like"/>
    <property type="match status" value="1"/>
</dbReference>
<dbReference type="Pfam" id="PF13193">
    <property type="entry name" value="AMP-binding_C"/>
    <property type="match status" value="1"/>
</dbReference>
<dbReference type="AlphaFoldDB" id="A0A563ETF2"/>
<keyword evidence="4" id="KW-1185">Reference proteome</keyword>
<dbReference type="InterPro" id="IPR045851">
    <property type="entry name" value="AMP-bd_C_sf"/>
</dbReference>
<dbReference type="RefSeq" id="WP_146353182.1">
    <property type="nucleotide sequence ID" value="NZ_VOBR01000010.1"/>
</dbReference>
<feature type="domain" description="AMP-dependent synthetase/ligase" evidence="1">
    <location>
        <begin position="9"/>
        <end position="337"/>
    </location>
</feature>
<dbReference type="InterPro" id="IPR000873">
    <property type="entry name" value="AMP-dep_synth/lig_dom"/>
</dbReference>
<proteinExistence type="predicted"/>
<dbReference type="InterPro" id="IPR025110">
    <property type="entry name" value="AMP-bd_C"/>
</dbReference>
<organism evidence="3 4">
    <name type="scientific">Lentzea tibetensis</name>
    <dbReference type="NCBI Taxonomy" id="2591470"/>
    <lineage>
        <taxon>Bacteria</taxon>
        <taxon>Bacillati</taxon>
        <taxon>Actinomycetota</taxon>
        <taxon>Actinomycetes</taxon>
        <taxon>Pseudonocardiales</taxon>
        <taxon>Pseudonocardiaceae</taxon>
        <taxon>Lentzea</taxon>
    </lineage>
</organism>
<name>A0A563ETF2_9PSEU</name>
<dbReference type="Proteomes" id="UP000316639">
    <property type="component" value="Unassembled WGS sequence"/>
</dbReference>
<dbReference type="SUPFAM" id="SSF56801">
    <property type="entry name" value="Acetyl-CoA synthetase-like"/>
    <property type="match status" value="1"/>
</dbReference>
<dbReference type="Pfam" id="PF00501">
    <property type="entry name" value="AMP-binding"/>
    <property type="match status" value="1"/>
</dbReference>
<accession>A0A563ETF2</accession>
<keyword evidence="3" id="KW-0436">Ligase</keyword>
<dbReference type="PROSITE" id="PS00455">
    <property type="entry name" value="AMP_BINDING"/>
    <property type="match status" value="1"/>
</dbReference>
<comment type="caution">
    <text evidence="3">The sequence shown here is derived from an EMBL/GenBank/DDBJ whole genome shotgun (WGS) entry which is preliminary data.</text>
</comment>
<evidence type="ECO:0000313" key="3">
    <source>
        <dbReference type="EMBL" id="TWP50933.1"/>
    </source>
</evidence>
<dbReference type="EMBL" id="VOBR01000010">
    <property type="protein sequence ID" value="TWP50933.1"/>
    <property type="molecule type" value="Genomic_DNA"/>
</dbReference>
<feature type="domain" description="AMP-binding enzyme C-terminal" evidence="2">
    <location>
        <begin position="381"/>
        <end position="451"/>
    </location>
</feature>
<dbReference type="PANTHER" id="PTHR43767">
    <property type="entry name" value="LONG-CHAIN-FATTY-ACID--COA LIGASE"/>
    <property type="match status" value="1"/>
</dbReference>
<dbReference type="InterPro" id="IPR020845">
    <property type="entry name" value="AMP-binding_CS"/>
</dbReference>
<evidence type="ECO:0000259" key="1">
    <source>
        <dbReference type="Pfam" id="PF00501"/>
    </source>
</evidence>
<dbReference type="InterPro" id="IPR050237">
    <property type="entry name" value="ATP-dep_AMP-bd_enzyme"/>
</dbReference>
<gene>
    <name evidence="3" type="ORF">FKR81_17805</name>
</gene>
<reference evidence="3 4" key="1">
    <citation type="submission" date="2019-07" db="EMBL/GenBank/DDBJ databases">
        <title>Lentzea xizangensis sp. nov., isolated from Qinghai-Tibetan Plateau Soils.</title>
        <authorList>
            <person name="Huang J."/>
        </authorList>
    </citation>
    <scope>NUCLEOTIDE SEQUENCE [LARGE SCALE GENOMIC DNA]</scope>
    <source>
        <strain evidence="3 4">FXJ1.1311</strain>
    </source>
</reference>
<sequence length="461" mass="50821">MADLATVVQRAAARWPDRPAWTFDRTFTFADVDRLTAGYAQALRLKGIQAGDRVAVLLCNVPEFPLTWLALARLGAAMVPVNVKYRTHDTEHLLRTSGAKAIVTTEEFRPLLEQVPSTPPVFYDLAPADGFAQEPVPAEATANIQFTSGTTGSPKGCVLSHTYWTTLGGSLLTEFPHLTSDDVMLTAQPFHYIDPQWNVIAALMAGAHLVVLDGFHPSTFWDSVRSHGVTYFYCLGAMPTLLLRMPEGPLDREHRVRAVQCSAIPPQLHEMLEDRWGVGWYEAFGMTETGADIRVGADDHDELVGTGCLGRPAAHREARVVDGELQLRGPGMMDGYLGHEPVDGWFATGDLARIDDDGRVYHLGRRKDMIRRGGENVAAHEVEEVLLSHPLVTLAAVVGVPDEIRGEEVKAFVVSTATEDELTAYCADRLASFKVPRFWEFRDDLPRTASERVAKHLLAES</sequence>
<protein>
    <submittedName>
        <fullName evidence="3">ATP-dependent acyl-CoA ligase</fullName>
    </submittedName>
</protein>
<evidence type="ECO:0000313" key="4">
    <source>
        <dbReference type="Proteomes" id="UP000316639"/>
    </source>
</evidence>